<feature type="compositionally biased region" description="Acidic residues" evidence="1">
    <location>
        <begin position="430"/>
        <end position="447"/>
    </location>
</feature>
<comment type="caution">
    <text evidence="2">The sequence shown here is derived from an EMBL/GenBank/DDBJ whole genome shotgun (WGS) entry which is preliminary data.</text>
</comment>
<feature type="region of interest" description="Disordered" evidence="1">
    <location>
        <begin position="1"/>
        <end position="172"/>
    </location>
</feature>
<evidence type="ECO:0000256" key="1">
    <source>
        <dbReference type="SAM" id="MobiDB-lite"/>
    </source>
</evidence>
<accession>A0ABQ8YPL9</accession>
<dbReference type="InterPro" id="IPR019308">
    <property type="entry name" value="TMEM214"/>
</dbReference>
<sequence>MSNNGEWQIKKKKRSIKAKPTQKKQQQKQRSKQKSQQPAKPKQEQQEKQQEQEPNQKQKQEQEQEQEQEQKQEPKQKQQEQEKQKEQSKQQEQEPNQKQKPKQKQKQKQKQKPKQKQRQKSKQKQNQKPKKKQQKNQTNNFQIEIEKQKQQNNNKNKKKQKKKLQNKNLKQQTLKELSETKFTVKSFHLILKKIKKENPNELEMQYNELLSYFEETLSVVSDYSAHTQDFFQLLEFPCNNHKIEDFQKLIEFLQLFPKMKLLAFLLDLVDQIPPFASQRSSVWYGRMFMIKAILLAEPLLIVEPKNRTKIKTKIFADLKNNEELFDNYLWIISHGIFSKPIETFNIWLYEYCPLLHEQECTAERAHQIYDFLDSLLFYGTNYETLQSSSEIRIDPKVFKDYLFLYGSLIQSFGVWFREGYNIENDKGNVVDDDNSGDEDNTEDEDEDDQKKEEEKTKGKHDVIITEEIEKETGKEKEKEKLKEKTKKNQKNSKMEERKPSHPPLFTKEVKKRMEKTFQLIEQLSIFSDLQSTPHLYFAELLEFACSTNDWLRNCSNRYLIESLVQDDYCFQVWKQIYPFFIPQSNNLILYLLMNWNTIKHQPKREKIIQNIHSFRQTNRLMSQNKFKIETYLQKTNSKINKNKYKLNIQDIDLEIKFNITVNCDINVTKFSFVIPKN</sequence>
<feature type="region of interest" description="Disordered" evidence="1">
    <location>
        <begin position="426"/>
        <end position="502"/>
    </location>
</feature>
<evidence type="ECO:0000313" key="3">
    <source>
        <dbReference type="Proteomes" id="UP001150062"/>
    </source>
</evidence>
<feature type="compositionally biased region" description="Basic and acidic residues" evidence="1">
    <location>
        <begin position="470"/>
        <end position="482"/>
    </location>
</feature>
<dbReference type="EMBL" id="JAOAOG010000133">
    <property type="protein sequence ID" value="KAJ6246549.1"/>
    <property type="molecule type" value="Genomic_DNA"/>
</dbReference>
<feature type="compositionally biased region" description="Basic and acidic residues" evidence="1">
    <location>
        <begin position="448"/>
        <end position="463"/>
    </location>
</feature>
<keyword evidence="3" id="KW-1185">Reference proteome</keyword>
<organism evidence="2 3">
    <name type="scientific">Anaeramoeba flamelloides</name>
    <dbReference type="NCBI Taxonomy" id="1746091"/>
    <lineage>
        <taxon>Eukaryota</taxon>
        <taxon>Metamonada</taxon>
        <taxon>Anaeramoebidae</taxon>
        <taxon>Anaeramoeba</taxon>
    </lineage>
</organism>
<protein>
    <submittedName>
        <fullName evidence="2">Uncharacterized protein</fullName>
    </submittedName>
</protein>
<proteinExistence type="predicted"/>
<dbReference type="Proteomes" id="UP001150062">
    <property type="component" value="Unassembled WGS sequence"/>
</dbReference>
<dbReference type="Pfam" id="PF10151">
    <property type="entry name" value="TMEM214"/>
    <property type="match status" value="1"/>
</dbReference>
<gene>
    <name evidence="2" type="ORF">M0813_19216</name>
</gene>
<feature type="compositionally biased region" description="Basic residues" evidence="1">
    <location>
        <begin position="10"/>
        <end position="33"/>
    </location>
</feature>
<reference evidence="2" key="1">
    <citation type="submission" date="2022-08" db="EMBL/GenBank/DDBJ databases">
        <title>Novel sulfate-reducing endosymbionts in the free-living metamonad Anaeramoeba.</title>
        <authorList>
            <person name="Jerlstrom-Hultqvist J."/>
            <person name="Cepicka I."/>
            <person name="Gallot-Lavallee L."/>
            <person name="Salas-Leiva D."/>
            <person name="Curtis B.A."/>
            <person name="Zahonova K."/>
            <person name="Pipaliya S."/>
            <person name="Dacks J."/>
            <person name="Roger A.J."/>
        </authorList>
    </citation>
    <scope>NUCLEOTIDE SEQUENCE</scope>
    <source>
        <strain evidence="2">Schooner1</strain>
    </source>
</reference>
<feature type="compositionally biased region" description="Basic and acidic residues" evidence="1">
    <location>
        <begin position="41"/>
        <end position="97"/>
    </location>
</feature>
<feature type="compositionally biased region" description="Basic residues" evidence="1">
    <location>
        <begin position="155"/>
        <end position="165"/>
    </location>
</feature>
<feature type="compositionally biased region" description="Basic residues" evidence="1">
    <location>
        <begin position="99"/>
        <end position="134"/>
    </location>
</feature>
<evidence type="ECO:0000313" key="2">
    <source>
        <dbReference type="EMBL" id="KAJ6246549.1"/>
    </source>
</evidence>
<name>A0ABQ8YPL9_9EUKA</name>
<dbReference type="PANTHER" id="PTHR13595">
    <property type="entry name" value="ARL6IP4 PROTEIN"/>
    <property type="match status" value="1"/>
</dbReference>